<organism evidence="2 3">
    <name type="scientific">Candidatus Gottesmanbacteria bacterium GW2011_GWB1_43_11</name>
    <dbReference type="NCBI Taxonomy" id="1618446"/>
    <lineage>
        <taxon>Bacteria</taxon>
        <taxon>Candidatus Gottesmaniibacteriota</taxon>
    </lineage>
</organism>
<evidence type="ECO:0000313" key="3">
    <source>
        <dbReference type="Proteomes" id="UP000034050"/>
    </source>
</evidence>
<dbReference type="PANTHER" id="PTHR47183">
    <property type="entry name" value="GLUCOSE-1-PHOSPHATE CYTIDYLYLTRANSFERASE-RELATED"/>
    <property type="match status" value="1"/>
</dbReference>
<dbReference type="AlphaFoldDB" id="A0A0G1EVN9"/>
<keyword evidence="2" id="KW-0808">Transferase</keyword>
<feature type="domain" description="Nucleotidyl transferase" evidence="1">
    <location>
        <begin position="9"/>
        <end position="239"/>
    </location>
</feature>
<dbReference type="STRING" id="1618446.UV61_C0004G0012"/>
<reference evidence="2 3" key="1">
    <citation type="journal article" date="2015" name="Nature">
        <title>rRNA introns, odd ribosomes, and small enigmatic genomes across a large radiation of phyla.</title>
        <authorList>
            <person name="Brown C.T."/>
            <person name="Hug L.A."/>
            <person name="Thomas B.C."/>
            <person name="Sharon I."/>
            <person name="Castelle C.J."/>
            <person name="Singh A."/>
            <person name="Wilkins M.J."/>
            <person name="Williams K.H."/>
            <person name="Banfield J.F."/>
        </authorList>
    </citation>
    <scope>NUCLEOTIDE SEQUENCE [LARGE SCALE GENOMIC DNA]</scope>
</reference>
<evidence type="ECO:0000259" key="1">
    <source>
        <dbReference type="Pfam" id="PF00483"/>
    </source>
</evidence>
<name>A0A0G1EVN9_9BACT</name>
<dbReference type="GO" id="GO:0047343">
    <property type="term" value="F:glucose-1-phosphate cytidylyltransferase activity"/>
    <property type="evidence" value="ECO:0007669"/>
    <property type="project" value="InterPro"/>
</dbReference>
<dbReference type="Pfam" id="PF00483">
    <property type="entry name" value="NTP_transferase"/>
    <property type="match status" value="1"/>
</dbReference>
<dbReference type="InterPro" id="IPR029044">
    <property type="entry name" value="Nucleotide-diphossugar_trans"/>
</dbReference>
<gene>
    <name evidence="2" type="ORF">UV61_C0004G0012</name>
</gene>
<dbReference type="NCBIfam" id="TIGR02623">
    <property type="entry name" value="G1P_cyt_trans"/>
    <property type="match status" value="1"/>
</dbReference>
<dbReference type="Proteomes" id="UP000034050">
    <property type="component" value="Unassembled WGS sequence"/>
</dbReference>
<dbReference type="InterPro" id="IPR013446">
    <property type="entry name" value="G1P_cyt_trans-like"/>
</dbReference>
<dbReference type="CDD" id="cd02524">
    <property type="entry name" value="G1P_cytidylyltransferase"/>
    <property type="match status" value="1"/>
</dbReference>
<comment type="caution">
    <text evidence="2">The sequence shown here is derived from an EMBL/GenBank/DDBJ whole genome shotgun (WGS) entry which is preliminary data.</text>
</comment>
<sequence>MSNPPLPIKVIIFCGGKGYRLREETEFRPKPLVEICGKPILWHIMKRYEKYGLTDFILCLGYKGEMIRQYFLNYLSTNNDVEIDIKSGGVTAYPHLKDNPPWKVTLVDTGQNAMTGARLKRVEKYIDTDFFMLTYGDGVANINLKQLLQFHKQHGKIGTVTGVHPYPRFGELIYERAVVKKFSEKPQSKDVIINGGFFVFNKKIFRYVTNSDSCTFEREPLEKLARDKELSYFRHTGFWHCLDTYRDMEHLNELAHTRPAPWET</sequence>
<dbReference type="EMBL" id="LCFD01000004">
    <property type="protein sequence ID" value="KKS87086.1"/>
    <property type="molecule type" value="Genomic_DNA"/>
</dbReference>
<accession>A0A0G1EVN9</accession>
<dbReference type="SUPFAM" id="SSF53448">
    <property type="entry name" value="Nucleotide-diphospho-sugar transferases"/>
    <property type="match status" value="1"/>
</dbReference>
<keyword evidence="2" id="KW-0548">Nucleotidyltransferase</keyword>
<dbReference type="GO" id="GO:0009243">
    <property type="term" value="P:O antigen biosynthetic process"/>
    <property type="evidence" value="ECO:0007669"/>
    <property type="project" value="InterPro"/>
</dbReference>
<evidence type="ECO:0000313" key="2">
    <source>
        <dbReference type="EMBL" id="KKS87086.1"/>
    </source>
</evidence>
<dbReference type="Gene3D" id="3.90.550.10">
    <property type="entry name" value="Spore Coat Polysaccharide Biosynthesis Protein SpsA, Chain A"/>
    <property type="match status" value="1"/>
</dbReference>
<dbReference type="InterPro" id="IPR046981">
    <property type="entry name" value="G1P_cyt_trans"/>
</dbReference>
<protein>
    <submittedName>
        <fullName evidence="2">Glucose-1-phosphate cytidylyltransferase</fullName>
    </submittedName>
</protein>
<dbReference type="PANTHER" id="PTHR47183:SF2">
    <property type="entry name" value="GLUCOSE-1-PHOSPHATE CYTIDYLYLTRANSFERASE-RELATED"/>
    <property type="match status" value="1"/>
</dbReference>
<dbReference type="PATRIC" id="fig|1618446.3.peg.543"/>
<proteinExistence type="predicted"/>
<dbReference type="InterPro" id="IPR005835">
    <property type="entry name" value="NTP_transferase_dom"/>
</dbReference>